<evidence type="ECO:0000313" key="2">
    <source>
        <dbReference type="Proteomes" id="UP000477951"/>
    </source>
</evidence>
<organism evidence="1 2">
    <name type="scientific">Agrobacterium vitis</name>
    <name type="common">Rhizobium vitis</name>
    <dbReference type="NCBI Taxonomy" id="373"/>
    <lineage>
        <taxon>Bacteria</taxon>
        <taxon>Pseudomonadati</taxon>
        <taxon>Pseudomonadota</taxon>
        <taxon>Alphaproteobacteria</taxon>
        <taxon>Hyphomicrobiales</taxon>
        <taxon>Rhizobiaceae</taxon>
        <taxon>Rhizobium/Agrobacterium group</taxon>
        <taxon>Agrobacterium</taxon>
    </lineage>
</organism>
<gene>
    <name evidence="1" type="ORF">GOZ90_09655</name>
</gene>
<dbReference type="AlphaFoldDB" id="A0A6L6VFC6"/>
<protein>
    <recommendedName>
        <fullName evidence="3">Lipoprotein</fullName>
    </recommendedName>
</protein>
<name>A0A6L6VFC6_AGRVI</name>
<accession>A0A6L6VFC6</accession>
<dbReference type="RefSeq" id="WP_156614532.1">
    <property type="nucleotide sequence ID" value="NZ_WPHR01000005.1"/>
</dbReference>
<sequence length="124" mass="13249">MNRSVVVALSGILFLCACQTVDQNQIWLRTDGKSQTENPTLYQQFDIDRTICVGETQKSAVGAPVVYSNGSLASGVNAAVIRGQQNSALNDVLKGCMAQKGYVLVQKDQAPAIAAQFRANSGKK</sequence>
<dbReference type="PROSITE" id="PS51257">
    <property type="entry name" value="PROKAR_LIPOPROTEIN"/>
    <property type="match status" value="1"/>
</dbReference>
<dbReference type="Proteomes" id="UP000477951">
    <property type="component" value="Unassembled WGS sequence"/>
</dbReference>
<dbReference type="EMBL" id="WPHR01000005">
    <property type="protein sequence ID" value="MUZ72947.1"/>
    <property type="molecule type" value="Genomic_DNA"/>
</dbReference>
<proteinExistence type="predicted"/>
<evidence type="ECO:0008006" key="3">
    <source>
        <dbReference type="Google" id="ProtNLM"/>
    </source>
</evidence>
<comment type="caution">
    <text evidence="1">The sequence shown here is derived from an EMBL/GenBank/DDBJ whole genome shotgun (WGS) entry which is preliminary data.</text>
</comment>
<evidence type="ECO:0000313" key="1">
    <source>
        <dbReference type="EMBL" id="MUZ72947.1"/>
    </source>
</evidence>
<reference evidence="1 2" key="1">
    <citation type="submission" date="2019-12" db="EMBL/GenBank/DDBJ databases">
        <title>Whole-genome sequencing of Allorhizobium vitis.</title>
        <authorList>
            <person name="Gan H.M."/>
            <person name="Szegedi E."/>
            <person name="Burr T."/>
            <person name="Savka M.A."/>
        </authorList>
    </citation>
    <scope>NUCLEOTIDE SEQUENCE [LARGE SCALE GENOMIC DNA]</scope>
    <source>
        <strain evidence="1 2">CG516</strain>
    </source>
</reference>